<dbReference type="GO" id="GO:0009187">
    <property type="term" value="P:cyclic nucleotide metabolic process"/>
    <property type="evidence" value="ECO:0007669"/>
    <property type="project" value="TreeGrafter"/>
</dbReference>
<dbReference type="EMBL" id="KZ805300">
    <property type="protein sequence ID" value="PVI08563.1"/>
    <property type="molecule type" value="Genomic_DNA"/>
</dbReference>
<evidence type="ECO:0000313" key="1">
    <source>
        <dbReference type="EMBL" id="PVI08563.1"/>
    </source>
</evidence>
<dbReference type="InterPro" id="IPR009097">
    <property type="entry name" value="Cyclic_Pdiesterase"/>
</dbReference>
<dbReference type="InterPro" id="IPR012386">
    <property type="entry name" value="Cyclic-nucl_3Pdiesterase"/>
</dbReference>
<dbReference type="SUPFAM" id="SSF55144">
    <property type="entry name" value="LigT-like"/>
    <property type="match status" value="1"/>
</dbReference>
<dbReference type="PANTHER" id="PTHR28141:SF1">
    <property type="entry name" value="2',3'-CYCLIC-NUCLEOTIDE 3'-PHOSPHODIESTERASE"/>
    <property type="match status" value="1"/>
</dbReference>
<protein>
    <submittedName>
        <fullName evidence="1">2, 3 cyclic phosphodiesterase</fullName>
    </submittedName>
</protein>
<dbReference type="Pfam" id="PF07823">
    <property type="entry name" value="CPDase"/>
    <property type="match status" value="1"/>
</dbReference>
<reference evidence="1 2" key="1">
    <citation type="journal article" date="2018" name="Sci. Rep.">
        <title>Comparative genomics provides insights into the lifestyle and reveals functional heterogeneity of dark septate endophytic fungi.</title>
        <authorList>
            <person name="Knapp D.G."/>
            <person name="Nemeth J.B."/>
            <person name="Barry K."/>
            <person name="Hainaut M."/>
            <person name="Henrissat B."/>
            <person name="Johnson J."/>
            <person name="Kuo A."/>
            <person name="Lim J.H.P."/>
            <person name="Lipzen A."/>
            <person name="Nolan M."/>
            <person name="Ohm R.A."/>
            <person name="Tamas L."/>
            <person name="Grigoriev I.V."/>
            <person name="Spatafora J.W."/>
            <person name="Nagy L.G."/>
            <person name="Kovacs G.M."/>
        </authorList>
    </citation>
    <scope>NUCLEOTIDE SEQUENCE [LARGE SCALE GENOMIC DNA]</scope>
    <source>
        <strain evidence="1 2">DSE2036</strain>
    </source>
</reference>
<dbReference type="Gene3D" id="3.90.1140.10">
    <property type="entry name" value="Cyclic phosphodiesterase"/>
    <property type="match status" value="1"/>
</dbReference>
<organism evidence="1 2">
    <name type="scientific">Periconia macrospinosa</name>
    <dbReference type="NCBI Taxonomy" id="97972"/>
    <lineage>
        <taxon>Eukaryota</taxon>
        <taxon>Fungi</taxon>
        <taxon>Dikarya</taxon>
        <taxon>Ascomycota</taxon>
        <taxon>Pezizomycotina</taxon>
        <taxon>Dothideomycetes</taxon>
        <taxon>Pleosporomycetidae</taxon>
        <taxon>Pleosporales</taxon>
        <taxon>Massarineae</taxon>
        <taxon>Periconiaceae</taxon>
        <taxon>Periconia</taxon>
    </lineage>
</organism>
<gene>
    <name evidence="1" type="ORF">DM02DRAFT_665878</name>
</gene>
<dbReference type="AlphaFoldDB" id="A0A2V1EDE7"/>
<evidence type="ECO:0000313" key="2">
    <source>
        <dbReference type="Proteomes" id="UP000244855"/>
    </source>
</evidence>
<dbReference type="GO" id="GO:0004113">
    <property type="term" value="F:2',3'-cyclic-nucleotide 3'-phosphodiesterase activity"/>
    <property type="evidence" value="ECO:0007669"/>
    <property type="project" value="TreeGrafter"/>
</dbReference>
<proteinExistence type="predicted"/>
<dbReference type="Proteomes" id="UP000244855">
    <property type="component" value="Unassembled WGS sequence"/>
</dbReference>
<dbReference type="STRING" id="97972.A0A2V1EDE7"/>
<accession>A0A2V1EDE7</accession>
<dbReference type="OrthoDB" id="514292at2759"/>
<name>A0A2V1EDE7_9PLEO</name>
<sequence>MPGSSLWLLPPPSHALTPLLTELIRQTSSHFNSPHLFIPHVTLTSELNPDIYGSSPQEWLDSFSFPKGQDIVIHLGQLGSEDFFFRKLYSLVQKTEAITQLGRLAREHVQKEGEDKDEWAKHEYMPHLSLLYSDVPKVSDDKLEVVRGLAKDLGVRLDGDGELGGWVGGRVVLVPTDNEIKDWIPIAARDL</sequence>
<dbReference type="PANTHER" id="PTHR28141">
    <property type="entry name" value="2',3'-CYCLIC-NUCLEOTIDE 3'-PHOSPHODIESTERASE"/>
    <property type="match status" value="1"/>
</dbReference>
<keyword evidence="2" id="KW-1185">Reference proteome</keyword>